<proteinExistence type="predicted"/>
<organism evidence="1 2">
    <name type="scientific">Finegoldia dalianensis</name>
    <dbReference type="NCBI Taxonomy" id="3145239"/>
    <lineage>
        <taxon>Bacteria</taxon>
        <taxon>Bacillati</taxon>
        <taxon>Bacillota</taxon>
        <taxon>Tissierellia</taxon>
        <taxon>Tissierellales</taxon>
        <taxon>Peptoniphilaceae</taxon>
        <taxon>Finegoldia</taxon>
    </lineage>
</organism>
<name>A0ABW9KEL3_9FIRM</name>
<protein>
    <submittedName>
        <fullName evidence="1">Uncharacterized protein</fullName>
    </submittedName>
</protein>
<evidence type="ECO:0000313" key="1">
    <source>
        <dbReference type="EMBL" id="MFN2102814.1"/>
    </source>
</evidence>
<accession>A0ABW9KEL3</accession>
<reference evidence="1 2" key="1">
    <citation type="journal article" date="2024" name="Anaerobe">
        <title>The identification of Finegoldia dalianensis sp. nov., isolated from the pus of a patient with skin abscess and genomic analysis of the strains belonging to Finegoldia genus.</title>
        <authorList>
            <person name="Li Y."/>
            <person name="Wang Y."/>
            <person name="Xiao D."/>
            <person name="Wang J."/>
            <person name="Jin D."/>
        </authorList>
    </citation>
    <scope>NUCLEOTIDE SEQUENCE [LARGE SCALE GENOMIC DNA]</scope>
    <source>
        <strain evidence="1 2">LY240594</strain>
    </source>
</reference>
<gene>
    <name evidence="1" type="ORF">ABDJ34_07865</name>
</gene>
<evidence type="ECO:0000313" key="2">
    <source>
        <dbReference type="Proteomes" id="UP001634413"/>
    </source>
</evidence>
<dbReference type="Proteomes" id="UP001634413">
    <property type="component" value="Unassembled WGS sequence"/>
</dbReference>
<keyword evidence="2" id="KW-1185">Reference proteome</keyword>
<dbReference type="EMBL" id="JBDLBQ010000007">
    <property type="protein sequence ID" value="MFN2102814.1"/>
    <property type="molecule type" value="Genomic_DNA"/>
</dbReference>
<sequence>MSKNAIEIREHSYNGFKRVYLNIDTENFLKELNEDREKLFETIKDEFLYGDGLEELSDNFNEHLFNNLIILVKACSLKDEIYDRSTLKLRIKDLMESDKMIYLIKQIPKMKKLFE</sequence>
<comment type="caution">
    <text evidence="1">The sequence shown here is derived from an EMBL/GenBank/DDBJ whole genome shotgun (WGS) entry which is preliminary data.</text>
</comment>
<dbReference type="RefSeq" id="WP_412701961.1">
    <property type="nucleotide sequence ID" value="NZ_JBDLBQ010000007.1"/>
</dbReference>